<dbReference type="SUPFAM" id="SSF54285">
    <property type="entry name" value="MoaD/ThiS"/>
    <property type="match status" value="1"/>
</dbReference>
<evidence type="ECO:0000259" key="1">
    <source>
        <dbReference type="Pfam" id="PF01927"/>
    </source>
</evidence>
<evidence type="ECO:0000313" key="4">
    <source>
        <dbReference type="Proteomes" id="UP000291469"/>
    </source>
</evidence>
<sequence>MAHATIRFYADLGELAAADRHGEVAVATPPTRSVKDAIESCGVPHTEVDLVLVNGEVAPFDARLRAGDRVAAYPPLSVLDVDSPVRPAPRDRRRLLLDVHLGRLAERLRLLGLDAAYEHGADDAELATRSGAEQRWLLTRDRGPLMRAEVTHGYLVRALDPVDQTVEVVRRFDLADELAPFTRCARCNAELADTTRAAVWDRLPPAVRTEPHRFRECPGCGAVYWDGSHMPSLEAFVARVRQLATPG</sequence>
<dbReference type="Proteomes" id="UP000291469">
    <property type="component" value="Chromosome"/>
</dbReference>
<protein>
    <submittedName>
        <fullName evidence="3">Twitching motility protein PilT</fullName>
    </submittedName>
</protein>
<dbReference type="Gene3D" id="3.10.20.30">
    <property type="match status" value="1"/>
</dbReference>
<dbReference type="AlphaFoldDB" id="A0A411YK92"/>
<dbReference type="OrthoDB" id="9797655at2"/>
<gene>
    <name evidence="3" type="ORF">ER308_20030</name>
</gene>
<dbReference type="Pfam" id="PF01927">
    <property type="entry name" value="Mut7-C"/>
    <property type="match status" value="1"/>
</dbReference>
<dbReference type="InterPro" id="IPR027798">
    <property type="entry name" value="Ub_Mut7C"/>
</dbReference>
<feature type="domain" description="Mut7-C RNAse" evidence="1">
    <location>
        <begin position="94"/>
        <end position="236"/>
    </location>
</feature>
<proteinExistence type="predicted"/>
<dbReference type="PANTHER" id="PTHR39081:SF1">
    <property type="entry name" value="MUT7-C RNASE DOMAIN-CONTAINING PROTEIN"/>
    <property type="match status" value="1"/>
</dbReference>
<evidence type="ECO:0000313" key="3">
    <source>
        <dbReference type="EMBL" id="QBI21628.1"/>
    </source>
</evidence>
<reference evidence="3 4" key="1">
    <citation type="submission" date="2019-01" db="EMBL/GenBank/DDBJ databases">
        <title>Egibacter rhizosphaerae EGI 80759T.</title>
        <authorList>
            <person name="Chen D.-D."/>
            <person name="Tian Y."/>
            <person name="Jiao J.-Y."/>
            <person name="Zhang X.-T."/>
            <person name="Zhang Y.-G."/>
            <person name="Zhang Y."/>
            <person name="Xiao M."/>
            <person name="Shu W.-S."/>
            <person name="Li W.-J."/>
        </authorList>
    </citation>
    <scope>NUCLEOTIDE SEQUENCE [LARGE SCALE GENOMIC DNA]</scope>
    <source>
        <strain evidence="3 4">EGI 80759</strain>
    </source>
</reference>
<dbReference type="Pfam" id="PF14451">
    <property type="entry name" value="Ub-Mut7C"/>
    <property type="match status" value="1"/>
</dbReference>
<dbReference type="KEGG" id="erz:ER308_20030"/>
<evidence type="ECO:0000259" key="2">
    <source>
        <dbReference type="Pfam" id="PF14451"/>
    </source>
</evidence>
<dbReference type="EMBL" id="CP036402">
    <property type="protein sequence ID" value="QBI21628.1"/>
    <property type="molecule type" value="Genomic_DNA"/>
</dbReference>
<dbReference type="RefSeq" id="WP_131156620.1">
    <property type="nucleotide sequence ID" value="NZ_CP036402.1"/>
</dbReference>
<keyword evidence="4" id="KW-1185">Reference proteome</keyword>
<name>A0A411YK92_9ACTN</name>
<organism evidence="3 4">
    <name type="scientific">Egibacter rhizosphaerae</name>
    <dbReference type="NCBI Taxonomy" id="1670831"/>
    <lineage>
        <taxon>Bacteria</taxon>
        <taxon>Bacillati</taxon>
        <taxon>Actinomycetota</taxon>
        <taxon>Nitriliruptoria</taxon>
        <taxon>Egibacterales</taxon>
        <taxon>Egibacteraceae</taxon>
        <taxon>Egibacter</taxon>
    </lineage>
</organism>
<feature type="domain" description="Ubiquitin Mut7-C" evidence="2">
    <location>
        <begin position="1"/>
        <end position="75"/>
    </location>
</feature>
<accession>A0A411YK92</accession>
<dbReference type="InterPro" id="IPR016155">
    <property type="entry name" value="Mopterin_synth/thiamin_S_b"/>
</dbReference>
<dbReference type="PANTHER" id="PTHR39081">
    <property type="entry name" value="MUT7-C DOMAIN-CONTAINING PROTEIN"/>
    <property type="match status" value="1"/>
</dbReference>
<dbReference type="InterPro" id="IPR012675">
    <property type="entry name" value="Beta-grasp_dom_sf"/>
</dbReference>
<dbReference type="InterPro" id="IPR002782">
    <property type="entry name" value="Mut7-C_RNAse_dom"/>
</dbReference>